<dbReference type="Gene3D" id="3.30.2410.10">
    <property type="entry name" value="Hect, E3 ligase catalytic domain"/>
    <property type="match status" value="1"/>
</dbReference>
<comment type="caution">
    <text evidence="8">The sequence shown here is derived from an EMBL/GenBank/DDBJ whole genome shotgun (WGS) entry which is preliminary data.</text>
</comment>
<evidence type="ECO:0000259" key="7">
    <source>
        <dbReference type="PROSITE" id="PS50237"/>
    </source>
</evidence>
<dbReference type="GO" id="GO:0061630">
    <property type="term" value="F:ubiquitin protein ligase activity"/>
    <property type="evidence" value="ECO:0007669"/>
    <property type="project" value="UniProtKB-EC"/>
</dbReference>
<dbReference type="EMBL" id="JOWA01000090">
    <property type="protein sequence ID" value="KEZ43771.1"/>
    <property type="molecule type" value="Genomic_DNA"/>
</dbReference>
<dbReference type="Pfam" id="PF00632">
    <property type="entry name" value="HECT"/>
    <property type="match status" value="2"/>
</dbReference>
<protein>
    <recommendedName>
        <fullName evidence="2">HECT-type E3 ubiquitin transferase</fullName>
        <ecNumber evidence="2">2.3.2.26</ecNumber>
    </recommendedName>
</protein>
<dbReference type="Gene3D" id="3.90.1750.10">
    <property type="entry name" value="Hect, E3 ligase catalytic domains"/>
    <property type="match status" value="1"/>
</dbReference>
<evidence type="ECO:0000256" key="3">
    <source>
        <dbReference type="ARBA" id="ARBA00022679"/>
    </source>
</evidence>
<dbReference type="Gene3D" id="3.30.2160.10">
    <property type="entry name" value="Hect, E3 ligase catalytic domain"/>
    <property type="match status" value="1"/>
</dbReference>
<dbReference type="PROSITE" id="PS50237">
    <property type="entry name" value="HECT"/>
    <property type="match status" value="1"/>
</dbReference>
<feature type="region of interest" description="Disordered" evidence="6">
    <location>
        <begin position="382"/>
        <end position="412"/>
    </location>
</feature>
<dbReference type="KEGG" id="sapo:SAPIO_CDS3915"/>
<accession>A0A084G8V9</accession>
<reference evidence="8 9" key="1">
    <citation type="journal article" date="2014" name="Genome Announc.">
        <title>Draft genome sequence of the pathogenic fungus Scedosporium apiospermum.</title>
        <authorList>
            <person name="Vandeputte P."/>
            <person name="Ghamrawi S."/>
            <person name="Rechenmann M."/>
            <person name="Iltis A."/>
            <person name="Giraud S."/>
            <person name="Fleury M."/>
            <person name="Thornton C."/>
            <person name="Delhaes L."/>
            <person name="Meyer W."/>
            <person name="Papon N."/>
            <person name="Bouchara J.P."/>
        </authorList>
    </citation>
    <scope>NUCLEOTIDE SEQUENCE [LARGE SCALE GENOMIC DNA]</scope>
    <source>
        <strain evidence="8 9">IHEM 14462</strain>
    </source>
</reference>
<feature type="active site" description="Glycyl thioester intermediate" evidence="5">
    <location>
        <position position="1140"/>
    </location>
</feature>
<evidence type="ECO:0000313" key="8">
    <source>
        <dbReference type="EMBL" id="KEZ43771.1"/>
    </source>
</evidence>
<feature type="compositionally biased region" description="Polar residues" evidence="6">
    <location>
        <begin position="187"/>
        <end position="200"/>
    </location>
</feature>
<organism evidence="8 9">
    <name type="scientific">Pseudallescheria apiosperma</name>
    <name type="common">Scedosporium apiospermum</name>
    <dbReference type="NCBI Taxonomy" id="563466"/>
    <lineage>
        <taxon>Eukaryota</taxon>
        <taxon>Fungi</taxon>
        <taxon>Dikarya</taxon>
        <taxon>Ascomycota</taxon>
        <taxon>Pezizomycotina</taxon>
        <taxon>Sordariomycetes</taxon>
        <taxon>Hypocreomycetidae</taxon>
        <taxon>Microascales</taxon>
        <taxon>Microascaceae</taxon>
        <taxon>Scedosporium</taxon>
    </lineage>
</organism>
<dbReference type="HOGENOM" id="CLU_002173_5_1_1"/>
<feature type="compositionally biased region" description="Low complexity" evidence="6">
    <location>
        <begin position="315"/>
        <end position="324"/>
    </location>
</feature>
<keyword evidence="4 5" id="KW-0833">Ubl conjugation pathway</keyword>
<dbReference type="OMA" id="AENSSWW"/>
<dbReference type="PANTHER" id="PTHR45700:SF9">
    <property type="entry name" value="HECT-TYPE E3 UBIQUITIN TRANSFERASE"/>
    <property type="match status" value="1"/>
</dbReference>
<dbReference type="InterPro" id="IPR035983">
    <property type="entry name" value="Hect_E3_ubiquitin_ligase"/>
</dbReference>
<dbReference type="SMART" id="SM00119">
    <property type="entry name" value="HECTc"/>
    <property type="match status" value="1"/>
</dbReference>
<dbReference type="GeneID" id="27722987"/>
<evidence type="ECO:0000256" key="1">
    <source>
        <dbReference type="ARBA" id="ARBA00000885"/>
    </source>
</evidence>
<dbReference type="RefSeq" id="XP_016643570.1">
    <property type="nucleotide sequence ID" value="XM_016786594.1"/>
</dbReference>
<evidence type="ECO:0000256" key="6">
    <source>
        <dbReference type="SAM" id="MobiDB-lite"/>
    </source>
</evidence>
<evidence type="ECO:0000313" key="9">
    <source>
        <dbReference type="Proteomes" id="UP000028545"/>
    </source>
</evidence>
<feature type="domain" description="HECT" evidence="7">
    <location>
        <begin position="851"/>
        <end position="1172"/>
    </location>
</feature>
<dbReference type="OrthoDB" id="8068875at2759"/>
<feature type="compositionally biased region" description="Acidic residues" evidence="6">
    <location>
        <begin position="91"/>
        <end position="103"/>
    </location>
</feature>
<dbReference type="InterPro" id="IPR000569">
    <property type="entry name" value="HECT_dom"/>
</dbReference>
<dbReference type="InterPro" id="IPR044611">
    <property type="entry name" value="E3A/B/C-like"/>
</dbReference>
<dbReference type="AlphaFoldDB" id="A0A084G8V9"/>
<keyword evidence="3" id="KW-0808">Transferase</keyword>
<feature type="compositionally biased region" description="Basic and acidic residues" evidence="6">
    <location>
        <begin position="39"/>
        <end position="56"/>
    </location>
</feature>
<dbReference type="SUPFAM" id="SSF56204">
    <property type="entry name" value="Hect, E3 ligase catalytic domain"/>
    <property type="match status" value="1"/>
</dbReference>
<evidence type="ECO:0000256" key="2">
    <source>
        <dbReference type="ARBA" id="ARBA00012485"/>
    </source>
</evidence>
<feature type="region of interest" description="Disordered" evidence="6">
    <location>
        <begin position="169"/>
        <end position="211"/>
    </location>
</feature>
<proteinExistence type="predicted"/>
<dbReference type="CDD" id="cd00078">
    <property type="entry name" value="HECTc"/>
    <property type="match status" value="1"/>
</dbReference>
<gene>
    <name evidence="8" type="ORF">SAPIO_CDS3915</name>
</gene>
<feature type="region of interest" description="Disordered" evidence="6">
    <location>
        <begin position="37"/>
        <end position="127"/>
    </location>
</feature>
<evidence type="ECO:0000256" key="5">
    <source>
        <dbReference type="PROSITE-ProRule" id="PRU00104"/>
    </source>
</evidence>
<sequence length="1172" mass="131589">MTPWPIRRDSHTTSDVLATIPQVHAVDIPCQSHHFRPVKFADEKHDSSSSESDLHPSRSRKAPRRPRHSRSISNPFPSFFTSGKKKKPDSYEEEASGSDDDDSGTSSQRRSKESSRRPSQHGQHARYASKDFTSGFCMTCGSSTRWPKELHTFRCTVCLTINDLVSRAHPEARDRSVGWPRGPAAPSGQQSPTIQTSHTPPAQDPADPRSVKTISTHHTKWLVRQCLRSFLKSSLDVKENKEGLGLHLHAVHSEGLRSHVTIHSDKGVTNPVAVDMNQPGVGSLSATSPTYPPTSVFDESMLSPTSTTFDHANLRSYSSSYPERPSVDAGIRSGSERRSPRHPSPSGPARPRIFKPLEDYIVASFSSFECVNSSFSTRRHAVPARSDSRPVNSHIHHRRRESAPTEPTINNLDPKMLMVGDIAENGAWWSGGQDNYFVRRAASQRQEVSLSRVSHRSPHMDWDELRDWYSTVINAAEGWRNVYNDIVSEHQSQESFTAPSGERLKDIEFELLTAQMHTQRVLLKATDNLLMRPGRPISEPETLRFLLITLHNPLLYPNPPSFRGWLQSSTPEKAPKTRSPPPRKMSARVIPIQYATIIKRILGLLSQSSVMCHNHIISWFARLPRSHFKQIKDLVAGFLTYRLLRPNRAKPDLRVDITNGLVPSLGGSESTTAQLHAALGDNSALQNKGADQWATCSEDWQVRAAARVMAFLFAANNLPVSRRESLLSGSNAALEGQPTPRDSIQTHGQILPTSDFYNTFVDGTDLIADFETWEFKRGFSFCQYPFLLSIAAKTRVLEHEARRQMLTKARDAFFDSILSRKNVNQFWVLDVRRDCLVEDSLKGVSEIIGSGSEDIKKSLRIAFAGEEGIDHGGLRKEWFLLLIREVFNLDNGMFVYDEDSGYCYFNPNSFETSDQFFLVGVVMGLAIYNSTILDMPLPPFTFRKLLATGPAPAPGSAAHPRPLLSYTLDDLAELRPRLANGLRQLLDYTGDVEETFGLDFAIDTDRYGTTVQVPLVPGGADRPVTNENRREYVDFGNALSLFRPEEIELLVRGSDDALDIDALRGVAEYENWDTEKPDETEPVVQWFWETFAKAPPEDQRKLLSFITGSDRIPAMGTSSLKIKISCLGDDCDRFPIARTCFNMIVLHRYASREKLERLVWTAVRESEGFGLR</sequence>
<keyword evidence="9" id="KW-1185">Reference proteome</keyword>
<evidence type="ECO:0000256" key="4">
    <source>
        <dbReference type="ARBA" id="ARBA00022786"/>
    </source>
</evidence>
<dbReference type="EC" id="2.3.2.26" evidence="2"/>
<feature type="compositionally biased region" description="Basic residues" evidence="6">
    <location>
        <begin position="57"/>
        <end position="70"/>
    </location>
</feature>
<dbReference type="PANTHER" id="PTHR45700">
    <property type="entry name" value="UBIQUITIN-PROTEIN LIGASE E3C"/>
    <property type="match status" value="1"/>
</dbReference>
<dbReference type="GO" id="GO:0000209">
    <property type="term" value="P:protein polyubiquitination"/>
    <property type="evidence" value="ECO:0007669"/>
    <property type="project" value="InterPro"/>
</dbReference>
<name>A0A084G8V9_PSEDA</name>
<dbReference type="VEuPathDB" id="FungiDB:SAPIO_CDS3915"/>
<dbReference type="Proteomes" id="UP000028545">
    <property type="component" value="Unassembled WGS sequence"/>
</dbReference>
<comment type="catalytic activity">
    <reaction evidence="1">
        <text>S-ubiquitinyl-[E2 ubiquitin-conjugating enzyme]-L-cysteine + [acceptor protein]-L-lysine = [E2 ubiquitin-conjugating enzyme]-L-cysteine + N(6)-ubiquitinyl-[acceptor protein]-L-lysine.</text>
        <dbReference type="EC" id="2.3.2.26"/>
    </reaction>
</comment>
<feature type="region of interest" description="Disordered" evidence="6">
    <location>
        <begin position="315"/>
        <end position="352"/>
    </location>
</feature>
<feature type="compositionally biased region" description="Polar residues" evidence="6">
    <location>
        <begin position="72"/>
        <end position="81"/>
    </location>
</feature>